<accession>A0A2Z7CAA1</accession>
<sequence length="65" mass="7568">MQQMLDKFEGLRYEACGNEVIYEEDSEEGDKLQMDELIMTSSRMEDGAHEVQDPLEEIDWGVQII</sequence>
<gene>
    <name evidence="1" type="ORF">F511_09930</name>
</gene>
<evidence type="ECO:0000313" key="1">
    <source>
        <dbReference type="EMBL" id="KZV43487.1"/>
    </source>
</evidence>
<keyword evidence="2" id="KW-1185">Reference proteome</keyword>
<dbReference type="AlphaFoldDB" id="A0A2Z7CAA1"/>
<evidence type="ECO:0000313" key="2">
    <source>
        <dbReference type="Proteomes" id="UP000250235"/>
    </source>
</evidence>
<dbReference type="EMBL" id="KQ998113">
    <property type="protein sequence ID" value="KZV43487.1"/>
    <property type="molecule type" value="Genomic_DNA"/>
</dbReference>
<name>A0A2Z7CAA1_9LAMI</name>
<dbReference type="Proteomes" id="UP000250235">
    <property type="component" value="Unassembled WGS sequence"/>
</dbReference>
<protein>
    <submittedName>
        <fullName evidence="1">Uncharacterized protein</fullName>
    </submittedName>
</protein>
<organism evidence="1 2">
    <name type="scientific">Dorcoceras hygrometricum</name>
    <dbReference type="NCBI Taxonomy" id="472368"/>
    <lineage>
        <taxon>Eukaryota</taxon>
        <taxon>Viridiplantae</taxon>
        <taxon>Streptophyta</taxon>
        <taxon>Embryophyta</taxon>
        <taxon>Tracheophyta</taxon>
        <taxon>Spermatophyta</taxon>
        <taxon>Magnoliopsida</taxon>
        <taxon>eudicotyledons</taxon>
        <taxon>Gunneridae</taxon>
        <taxon>Pentapetalae</taxon>
        <taxon>asterids</taxon>
        <taxon>lamiids</taxon>
        <taxon>Lamiales</taxon>
        <taxon>Gesneriaceae</taxon>
        <taxon>Didymocarpoideae</taxon>
        <taxon>Trichosporeae</taxon>
        <taxon>Loxocarpinae</taxon>
        <taxon>Dorcoceras</taxon>
    </lineage>
</organism>
<reference evidence="1 2" key="1">
    <citation type="journal article" date="2015" name="Proc. Natl. Acad. Sci. U.S.A.">
        <title>The resurrection genome of Boea hygrometrica: A blueprint for survival of dehydration.</title>
        <authorList>
            <person name="Xiao L."/>
            <person name="Yang G."/>
            <person name="Zhang L."/>
            <person name="Yang X."/>
            <person name="Zhao S."/>
            <person name="Ji Z."/>
            <person name="Zhou Q."/>
            <person name="Hu M."/>
            <person name="Wang Y."/>
            <person name="Chen M."/>
            <person name="Xu Y."/>
            <person name="Jin H."/>
            <person name="Xiao X."/>
            <person name="Hu G."/>
            <person name="Bao F."/>
            <person name="Hu Y."/>
            <person name="Wan P."/>
            <person name="Li L."/>
            <person name="Deng X."/>
            <person name="Kuang T."/>
            <person name="Xiang C."/>
            <person name="Zhu J.K."/>
            <person name="Oliver M.J."/>
            <person name="He Y."/>
        </authorList>
    </citation>
    <scope>NUCLEOTIDE SEQUENCE [LARGE SCALE GENOMIC DNA]</scope>
    <source>
        <strain evidence="2">cv. XS01</strain>
    </source>
</reference>
<proteinExistence type="predicted"/>